<name>A0A914QEZ1_9BILA</name>
<accession>A0A914QEZ1</accession>
<dbReference type="WBParaSite" id="PDA_v2.g30376.t1">
    <property type="protein sequence ID" value="PDA_v2.g30376.t1"/>
    <property type="gene ID" value="PDA_v2.g30376"/>
</dbReference>
<protein>
    <submittedName>
        <fullName evidence="3">Uncharacterized protein</fullName>
    </submittedName>
</protein>
<keyword evidence="2" id="KW-1185">Reference proteome</keyword>
<feature type="compositionally biased region" description="Acidic residues" evidence="1">
    <location>
        <begin position="299"/>
        <end position="329"/>
    </location>
</feature>
<evidence type="ECO:0000313" key="3">
    <source>
        <dbReference type="WBParaSite" id="PDA_v2.g30376.t1"/>
    </source>
</evidence>
<evidence type="ECO:0000313" key="2">
    <source>
        <dbReference type="Proteomes" id="UP000887578"/>
    </source>
</evidence>
<dbReference type="AlphaFoldDB" id="A0A914QEZ1"/>
<evidence type="ECO:0000256" key="1">
    <source>
        <dbReference type="SAM" id="MobiDB-lite"/>
    </source>
</evidence>
<reference evidence="3" key="1">
    <citation type="submission" date="2022-11" db="UniProtKB">
        <authorList>
            <consortium name="WormBaseParasite"/>
        </authorList>
    </citation>
    <scope>IDENTIFICATION</scope>
</reference>
<dbReference type="Proteomes" id="UP000887578">
    <property type="component" value="Unplaced"/>
</dbReference>
<organism evidence="2 3">
    <name type="scientific">Panagrolaimus davidi</name>
    <dbReference type="NCBI Taxonomy" id="227884"/>
    <lineage>
        <taxon>Eukaryota</taxon>
        <taxon>Metazoa</taxon>
        <taxon>Ecdysozoa</taxon>
        <taxon>Nematoda</taxon>
        <taxon>Chromadorea</taxon>
        <taxon>Rhabditida</taxon>
        <taxon>Tylenchina</taxon>
        <taxon>Panagrolaimomorpha</taxon>
        <taxon>Panagrolaimoidea</taxon>
        <taxon>Panagrolaimidae</taxon>
        <taxon>Panagrolaimus</taxon>
    </lineage>
</organism>
<sequence length="338" mass="39055">MVAPSKLLPTPVFYGKRPWPGGPSIRQNWLLPDNIIYYIAKNPSSSKVYQKHVQICKFFFEKNPIITVAALGTCEKCTKYLISQNGHDRCIKIDLNMLSTKIWITRNLFVYKHIENFAENILSKIIRFEVLTLAIVNNDIIFDDLKFLVSSAKKVKLQENSVKYKNGTIVMFDKILECLPTNCELFCFYFRTDVPMVNASTMKKILKLQNLQNLKIFRMFLCPDTLSIEDLSAFIKKFENAKIFLRFASNISEEYKEQLDSLIDEIIESDVPKRVIEYDGQDEEKLQIMISRCSYVHEDDEDEVEEIDDGLDVENEPVADDKFESDETESNAGSTSVQ</sequence>
<feature type="region of interest" description="Disordered" evidence="1">
    <location>
        <begin position="299"/>
        <end position="338"/>
    </location>
</feature>
<proteinExistence type="predicted"/>